<keyword evidence="4" id="KW-1185">Reference proteome</keyword>
<evidence type="ECO:0000313" key="3">
    <source>
        <dbReference type="EMBL" id="QDU64140.1"/>
    </source>
</evidence>
<proteinExistence type="inferred from homology"/>
<dbReference type="Gene3D" id="3.40.50.720">
    <property type="entry name" value="NAD(P)-binding Rossmann-like Domain"/>
    <property type="match status" value="1"/>
</dbReference>
<dbReference type="EC" id="5.1.3.2" evidence="3"/>
<dbReference type="Proteomes" id="UP000317093">
    <property type="component" value="Chromosome"/>
</dbReference>
<dbReference type="SUPFAM" id="SSF51735">
    <property type="entry name" value="NAD(P)-binding Rossmann-fold domains"/>
    <property type="match status" value="1"/>
</dbReference>
<dbReference type="PRINTS" id="PR01713">
    <property type="entry name" value="NUCEPIMERASE"/>
</dbReference>
<keyword evidence="3" id="KW-0413">Isomerase</keyword>
<dbReference type="AlphaFoldDB" id="A0A518BAX6"/>
<sequence>MLVRYQGHFQRAGTGMPRCLITGGAGFIGSHLACGLVEEGWDVVVLDLLRTGHRRNLENVADRIAFRKASVLDRTALAEAMTGVDVVFHVAAMVSVPESIADPVGCHEICATGTLNILLAAKEAGVRRVVYSASSSAYGDAATCPIAESSLLEPKSPYAAGKLAGEMYCLAIGGTSELETVRLRYFNVFGPRQDPSSPYSGVISLFCTAMLRGDRPTVFGDGLQTRDFIAVEDVVRANILAATTEGLDGEVFNVGTGNRISVLDLVSTLNELLGKSIEPVMGPPRVGDVRHSQADISAMRSRLGFEPTIGFKEGLARTLDDYRTTS</sequence>
<dbReference type="Gene3D" id="3.90.25.10">
    <property type="entry name" value="UDP-galactose 4-epimerase, domain 1"/>
    <property type="match status" value="1"/>
</dbReference>
<accession>A0A518BAX6</accession>
<protein>
    <submittedName>
        <fullName evidence="3">UDP-glucose 4-epimerase</fullName>
        <ecNumber evidence="3">5.1.3.2</ecNumber>
    </submittedName>
</protein>
<dbReference type="InterPro" id="IPR036291">
    <property type="entry name" value="NAD(P)-bd_dom_sf"/>
</dbReference>
<dbReference type="KEGG" id="knv:Pan216_50290"/>
<dbReference type="PANTHER" id="PTHR43000">
    <property type="entry name" value="DTDP-D-GLUCOSE 4,6-DEHYDRATASE-RELATED"/>
    <property type="match status" value="1"/>
</dbReference>
<feature type="domain" description="NAD-dependent epimerase/dehydratase" evidence="2">
    <location>
        <begin position="20"/>
        <end position="255"/>
    </location>
</feature>
<evidence type="ECO:0000313" key="4">
    <source>
        <dbReference type="Proteomes" id="UP000317093"/>
    </source>
</evidence>
<reference evidence="3 4" key="1">
    <citation type="submission" date="2019-02" db="EMBL/GenBank/DDBJ databases">
        <title>Deep-cultivation of Planctomycetes and their phenomic and genomic characterization uncovers novel biology.</title>
        <authorList>
            <person name="Wiegand S."/>
            <person name="Jogler M."/>
            <person name="Boedeker C."/>
            <person name="Pinto D."/>
            <person name="Vollmers J."/>
            <person name="Rivas-Marin E."/>
            <person name="Kohn T."/>
            <person name="Peeters S.H."/>
            <person name="Heuer A."/>
            <person name="Rast P."/>
            <person name="Oberbeckmann S."/>
            <person name="Bunk B."/>
            <person name="Jeske O."/>
            <person name="Meyerdierks A."/>
            <person name="Storesund J.E."/>
            <person name="Kallscheuer N."/>
            <person name="Luecker S."/>
            <person name="Lage O.M."/>
            <person name="Pohl T."/>
            <person name="Merkel B.J."/>
            <person name="Hornburger P."/>
            <person name="Mueller R.-W."/>
            <person name="Bruemmer F."/>
            <person name="Labrenz M."/>
            <person name="Spormann A.M."/>
            <person name="Op den Camp H."/>
            <person name="Overmann J."/>
            <person name="Amann R."/>
            <person name="Jetten M.S.M."/>
            <person name="Mascher T."/>
            <person name="Medema M.H."/>
            <person name="Devos D.P."/>
            <person name="Kaster A.-K."/>
            <person name="Ovreas L."/>
            <person name="Rohde M."/>
            <person name="Galperin M.Y."/>
            <person name="Jogler C."/>
        </authorList>
    </citation>
    <scope>NUCLEOTIDE SEQUENCE [LARGE SCALE GENOMIC DNA]</scope>
    <source>
        <strain evidence="3 4">Pan216</strain>
    </source>
</reference>
<organism evidence="3 4">
    <name type="scientific">Kolteria novifilia</name>
    <dbReference type="NCBI Taxonomy" id="2527975"/>
    <lineage>
        <taxon>Bacteria</taxon>
        <taxon>Pseudomonadati</taxon>
        <taxon>Planctomycetota</taxon>
        <taxon>Planctomycetia</taxon>
        <taxon>Kolteriales</taxon>
        <taxon>Kolteriaceae</taxon>
        <taxon>Kolteria</taxon>
    </lineage>
</organism>
<name>A0A518BAX6_9BACT</name>
<evidence type="ECO:0000259" key="2">
    <source>
        <dbReference type="Pfam" id="PF01370"/>
    </source>
</evidence>
<dbReference type="EMBL" id="CP036279">
    <property type="protein sequence ID" value="QDU64140.1"/>
    <property type="molecule type" value="Genomic_DNA"/>
</dbReference>
<gene>
    <name evidence="3" type="ORF">Pan216_50290</name>
</gene>
<dbReference type="InterPro" id="IPR001509">
    <property type="entry name" value="Epimerase_deHydtase"/>
</dbReference>
<dbReference type="Pfam" id="PF01370">
    <property type="entry name" value="Epimerase"/>
    <property type="match status" value="1"/>
</dbReference>
<dbReference type="GO" id="GO:0003978">
    <property type="term" value="F:UDP-glucose 4-epimerase activity"/>
    <property type="evidence" value="ECO:0007669"/>
    <property type="project" value="UniProtKB-EC"/>
</dbReference>
<comment type="similarity">
    <text evidence="1">Belongs to the NAD(P)-dependent epimerase/dehydratase family.</text>
</comment>
<dbReference type="CDD" id="cd05256">
    <property type="entry name" value="UDP_AE_SDR_e"/>
    <property type="match status" value="1"/>
</dbReference>
<evidence type="ECO:0000256" key="1">
    <source>
        <dbReference type="ARBA" id="ARBA00007637"/>
    </source>
</evidence>